<dbReference type="Proteomes" id="UP000008022">
    <property type="component" value="Unassembled WGS sequence"/>
</dbReference>
<dbReference type="EnsemblPlants" id="ORUFI11G14630.1">
    <property type="protein sequence ID" value="ORUFI11G14630.1"/>
    <property type="gene ID" value="ORUFI11G14630"/>
</dbReference>
<feature type="region of interest" description="Disordered" evidence="1">
    <location>
        <begin position="174"/>
        <end position="195"/>
    </location>
</feature>
<sequence>MSVSTPGRRVGIRRPSGGAVTAAGGGRAHHAHLAAAATRPEAPSASSPNDRGTRSAACIARDDLAEAARLVDRSRGEAPDAAVAAAVKTNAGEVRESKHQAHTAAPVVRGRSVGVRRGRPLRRANHGEALAGAAALSAAFIGSGEAGASASGVAVLCCALAAALPRLLRLLGREGRRTGRSPGRRRRRGGGRSTP</sequence>
<evidence type="ECO:0000313" key="2">
    <source>
        <dbReference type="EnsemblPlants" id="ORUFI11G14630.1"/>
    </source>
</evidence>
<feature type="region of interest" description="Disordered" evidence="1">
    <location>
        <begin position="1"/>
        <end position="55"/>
    </location>
</feature>
<accession>A0A0E0R8H5</accession>
<evidence type="ECO:0000313" key="3">
    <source>
        <dbReference type="Proteomes" id="UP000008022"/>
    </source>
</evidence>
<dbReference type="AlphaFoldDB" id="A0A0E0R8H5"/>
<dbReference type="HOGENOM" id="CLU_1398386_0_0_1"/>
<proteinExistence type="predicted"/>
<protein>
    <submittedName>
        <fullName evidence="2">Uncharacterized protein</fullName>
    </submittedName>
</protein>
<reference evidence="2" key="2">
    <citation type="submission" date="2015-06" db="UniProtKB">
        <authorList>
            <consortium name="EnsemblPlants"/>
        </authorList>
    </citation>
    <scope>IDENTIFICATION</scope>
</reference>
<evidence type="ECO:0000256" key="1">
    <source>
        <dbReference type="SAM" id="MobiDB-lite"/>
    </source>
</evidence>
<feature type="compositionally biased region" description="Basic residues" evidence="1">
    <location>
        <begin position="178"/>
        <end position="195"/>
    </location>
</feature>
<reference evidence="3" key="1">
    <citation type="submission" date="2013-06" db="EMBL/GenBank/DDBJ databases">
        <authorList>
            <person name="Zhao Q."/>
        </authorList>
    </citation>
    <scope>NUCLEOTIDE SEQUENCE</scope>
    <source>
        <strain evidence="3">cv. W1943</strain>
    </source>
</reference>
<organism evidence="2 3">
    <name type="scientific">Oryza rufipogon</name>
    <name type="common">Brownbeard rice</name>
    <name type="synonym">Asian wild rice</name>
    <dbReference type="NCBI Taxonomy" id="4529"/>
    <lineage>
        <taxon>Eukaryota</taxon>
        <taxon>Viridiplantae</taxon>
        <taxon>Streptophyta</taxon>
        <taxon>Embryophyta</taxon>
        <taxon>Tracheophyta</taxon>
        <taxon>Spermatophyta</taxon>
        <taxon>Magnoliopsida</taxon>
        <taxon>Liliopsida</taxon>
        <taxon>Poales</taxon>
        <taxon>Poaceae</taxon>
        <taxon>BOP clade</taxon>
        <taxon>Oryzoideae</taxon>
        <taxon>Oryzeae</taxon>
        <taxon>Oryzinae</taxon>
        <taxon>Oryza</taxon>
    </lineage>
</organism>
<feature type="compositionally biased region" description="Low complexity" evidence="1">
    <location>
        <begin position="33"/>
        <end position="48"/>
    </location>
</feature>
<keyword evidence="3" id="KW-1185">Reference proteome</keyword>
<dbReference type="Gramene" id="ORUFI11G14630.1">
    <property type="protein sequence ID" value="ORUFI11G14630.1"/>
    <property type="gene ID" value="ORUFI11G14630"/>
</dbReference>
<name>A0A0E0R8H5_ORYRU</name>